<dbReference type="InterPro" id="IPR017853">
    <property type="entry name" value="GH"/>
</dbReference>
<dbReference type="InterPro" id="IPR051923">
    <property type="entry name" value="Glycosyl_Hydrolase_39"/>
</dbReference>
<dbReference type="PANTHER" id="PTHR12631:SF10">
    <property type="entry name" value="BETA-XYLOSIDASE-LIKE PROTEIN-RELATED"/>
    <property type="match status" value="1"/>
</dbReference>
<comment type="caution">
    <text evidence="6">The sequence shown here is derived from an EMBL/GenBank/DDBJ whole genome shotgun (WGS) entry which is preliminary data.</text>
</comment>
<name>A0A844G989_9BACT</name>
<reference evidence="6 7" key="1">
    <citation type="submission" date="2019-08" db="EMBL/GenBank/DDBJ databases">
        <title>In-depth cultivation of the pig gut microbiome towards novel bacterial diversity and tailored functional studies.</title>
        <authorList>
            <person name="Wylensek D."/>
            <person name="Hitch T.C.A."/>
            <person name="Clavel T."/>
        </authorList>
    </citation>
    <scope>NUCLEOTIDE SEQUENCE [LARGE SCALE GENOMIC DNA]</scope>
    <source>
        <strain evidence="6 7">BBE-744-WT-12</strain>
    </source>
</reference>
<keyword evidence="2 3" id="KW-0326">Glycosidase</keyword>
<dbReference type="Gene3D" id="3.20.20.80">
    <property type="entry name" value="Glycosidases"/>
    <property type="match status" value="1"/>
</dbReference>
<dbReference type="Proteomes" id="UP000435649">
    <property type="component" value="Unassembled WGS sequence"/>
</dbReference>
<feature type="domain" description="Glycoside hydrolase family 5" evidence="5">
    <location>
        <begin position="45"/>
        <end position="257"/>
    </location>
</feature>
<evidence type="ECO:0000313" key="7">
    <source>
        <dbReference type="Proteomes" id="UP000435649"/>
    </source>
</evidence>
<dbReference type="SUPFAM" id="SSF51445">
    <property type="entry name" value="(Trans)glycosidases"/>
    <property type="match status" value="1"/>
</dbReference>
<evidence type="ECO:0000313" key="6">
    <source>
        <dbReference type="EMBL" id="MST99412.1"/>
    </source>
</evidence>
<protein>
    <submittedName>
        <fullName evidence="6">Cellulase family glycosylhydrolase</fullName>
    </submittedName>
</protein>
<dbReference type="GO" id="GO:0004553">
    <property type="term" value="F:hydrolase activity, hydrolyzing O-glycosyl compounds"/>
    <property type="evidence" value="ECO:0007669"/>
    <property type="project" value="InterPro"/>
</dbReference>
<dbReference type="PROSITE" id="PS00659">
    <property type="entry name" value="GLYCOSYL_HYDROL_F5"/>
    <property type="match status" value="1"/>
</dbReference>
<dbReference type="RefSeq" id="WP_154420609.1">
    <property type="nucleotide sequence ID" value="NZ_VUNS01000036.1"/>
</dbReference>
<feature type="compositionally biased region" description="Low complexity" evidence="4">
    <location>
        <begin position="285"/>
        <end position="297"/>
    </location>
</feature>
<organism evidence="6 7">
    <name type="scientific">Victivallis lenta</name>
    <dbReference type="NCBI Taxonomy" id="2606640"/>
    <lineage>
        <taxon>Bacteria</taxon>
        <taxon>Pseudomonadati</taxon>
        <taxon>Lentisphaerota</taxon>
        <taxon>Lentisphaeria</taxon>
        <taxon>Victivallales</taxon>
        <taxon>Victivallaceae</taxon>
        <taxon>Victivallis</taxon>
    </lineage>
</organism>
<comment type="similarity">
    <text evidence="3">Belongs to the glycosyl hydrolase 5 (cellulase A) family.</text>
</comment>
<dbReference type="Pfam" id="PF00150">
    <property type="entry name" value="Cellulase"/>
    <property type="match status" value="1"/>
</dbReference>
<dbReference type="PANTHER" id="PTHR12631">
    <property type="entry name" value="ALPHA-L-IDURONIDASE"/>
    <property type="match status" value="1"/>
</dbReference>
<evidence type="ECO:0000256" key="3">
    <source>
        <dbReference type="RuleBase" id="RU361153"/>
    </source>
</evidence>
<dbReference type="InterPro" id="IPR018087">
    <property type="entry name" value="Glyco_hydro_5_CS"/>
</dbReference>
<evidence type="ECO:0000256" key="4">
    <source>
        <dbReference type="SAM" id="MobiDB-lite"/>
    </source>
</evidence>
<keyword evidence="1 3" id="KW-0378">Hydrolase</keyword>
<dbReference type="GO" id="GO:0000272">
    <property type="term" value="P:polysaccharide catabolic process"/>
    <property type="evidence" value="ECO:0007669"/>
    <property type="project" value="InterPro"/>
</dbReference>
<dbReference type="InterPro" id="IPR001547">
    <property type="entry name" value="Glyco_hydro_5"/>
</dbReference>
<keyword evidence="7" id="KW-1185">Reference proteome</keyword>
<sequence length="305" mass="34221">MKFPIFLASMAAGCMLAAADFRGSELFDRNRIVPEGMGVNIHFFDHESGMDALKSLDMRWLRMDITWDRVEREKGVYDFSQVDKLMNDAKARGLRVLAIIDYANKLYEPEQKVISEAGRRAYSAYAAALVRRYAGHDVIWEIWNEPNNSGFWPGNDPGEYMELVKAAVPAMREADPQAVILGPSAYRVAPEYMEACFKAGLFDYVDAVSFHPYRRHRPEEVLDDVAVLRELMRKYRGPGRELPPIVCSEWGFSATQHDGENGQALRVPRAALLSLMAGSIMTSGTTAATRPTANTTTGSSLRRRS</sequence>
<evidence type="ECO:0000256" key="2">
    <source>
        <dbReference type="ARBA" id="ARBA00023295"/>
    </source>
</evidence>
<evidence type="ECO:0000256" key="1">
    <source>
        <dbReference type="ARBA" id="ARBA00022801"/>
    </source>
</evidence>
<evidence type="ECO:0000259" key="5">
    <source>
        <dbReference type="Pfam" id="PF00150"/>
    </source>
</evidence>
<gene>
    <name evidence="6" type="ORF">FYJ85_20505</name>
</gene>
<accession>A0A844G989</accession>
<proteinExistence type="inferred from homology"/>
<dbReference type="EMBL" id="VUNS01000036">
    <property type="protein sequence ID" value="MST99412.1"/>
    <property type="molecule type" value="Genomic_DNA"/>
</dbReference>
<dbReference type="AlphaFoldDB" id="A0A844G989"/>
<feature type="region of interest" description="Disordered" evidence="4">
    <location>
        <begin position="284"/>
        <end position="305"/>
    </location>
</feature>